<accession>A0A7C8ZY02</accession>
<dbReference type="AlphaFoldDB" id="A0A7C8ZY02"/>
<dbReference type="EMBL" id="GISG01174941">
    <property type="protein sequence ID" value="MBA4652535.1"/>
    <property type="molecule type" value="Transcribed_RNA"/>
</dbReference>
<feature type="transmembrane region" description="Helical" evidence="1">
    <location>
        <begin position="120"/>
        <end position="139"/>
    </location>
</feature>
<reference evidence="2" key="1">
    <citation type="journal article" date="2013" name="J. Plant Res.">
        <title>Effect of fungi and light on seed germination of three Opuntia species from semiarid lands of central Mexico.</title>
        <authorList>
            <person name="Delgado-Sanchez P."/>
            <person name="Jimenez-Bremont J.F."/>
            <person name="Guerrero-Gonzalez Mde L."/>
            <person name="Flores J."/>
        </authorList>
    </citation>
    <scope>NUCLEOTIDE SEQUENCE</scope>
    <source>
        <tissue evidence="2">Cladode</tissue>
    </source>
</reference>
<evidence type="ECO:0000256" key="1">
    <source>
        <dbReference type="SAM" id="Phobius"/>
    </source>
</evidence>
<evidence type="ECO:0000313" key="2">
    <source>
        <dbReference type="EMBL" id="MBA4652535.1"/>
    </source>
</evidence>
<reference evidence="2" key="2">
    <citation type="submission" date="2020-07" db="EMBL/GenBank/DDBJ databases">
        <authorList>
            <person name="Vera ALvarez R."/>
            <person name="Arias-Moreno D.M."/>
            <person name="Jimenez-Jacinto V."/>
            <person name="Jimenez-Bremont J.F."/>
            <person name="Swaminathan K."/>
            <person name="Moose S.P."/>
            <person name="Guerrero-Gonzalez M.L."/>
            <person name="Marino-Ramirez L."/>
            <person name="Landsman D."/>
            <person name="Rodriguez-Kessler M."/>
            <person name="Delgado-Sanchez P."/>
        </authorList>
    </citation>
    <scope>NUCLEOTIDE SEQUENCE</scope>
    <source>
        <tissue evidence="2">Cladode</tissue>
    </source>
</reference>
<keyword evidence="1" id="KW-0472">Membrane</keyword>
<keyword evidence="1" id="KW-0812">Transmembrane</keyword>
<organism evidence="2">
    <name type="scientific">Opuntia streptacantha</name>
    <name type="common">Prickly pear cactus</name>
    <name type="synonym">Opuntia cardona</name>
    <dbReference type="NCBI Taxonomy" id="393608"/>
    <lineage>
        <taxon>Eukaryota</taxon>
        <taxon>Viridiplantae</taxon>
        <taxon>Streptophyta</taxon>
        <taxon>Embryophyta</taxon>
        <taxon>Tracheophyta</taxon>
        <taxon>Spermatophyta</taxon>
        <taxon>Magnoliopsida</taxon>
        <taxon>eudicotyledons</taxon>
        <taxon>Gunneridae</taxon>
        <taxon>Pentapetalae</taxon>
        <taxon>Caryophyllales</taxon>
        <taxon>Cactineae</taxon>
        <taxon>Cactaceae</taxon>
        <taxon>Opuntioideae</taxon>
        <taxon>Opuntia</taxon>
    </lineage>
</organism>
<proteinExistence type="predicted"/>
<keyword evidence="1" id="KW-1133">Transmembrane helix</keyword>
<sequence length="142" mass="17392">MWENWHVTTFGRHRHSYWKPSLTSELEREKERENEEEDSCDRSIRLLGGKALLRLSQPRLFSSCLRSPEQRRLRTPRRRRQLRALFRRRHRLSLSPCRLLWLPHRLPLRRPRRAMASKPFSLLHCIFLAPSPFFLHYWIQEA</sequence>
<name>A0A7C8ZY02_OPUST</name>
<protein>
    <submittedName>
        <fullName evidence="2">Uncharacterized protein</fullName>
    </submittedName>
</protein>